<feature type="domain" description="Glycosyltransferase 2-like" evidence="1">
    <location>
        <begin position="9"/>
        <end position="152"/>
    </location>
</feature>
<dbReference type="GO" id="GO:0016758">
    <property type="term" value="F:hexosyltransferase activity"/>
    <property type="evidence" value="ECO:0007669"/>
    <property type="project" value="UniProtKB-ARBA"/>
</dbReference>
<comment type="caution">
    <text evidence="2">The sequence shown here is derived from an EMBL/GenBank/DDBJ whole genome shotgun (WGS) entry which is preliminary data.</text>
</comment>
<dbReference type="SUPFAM" id="SSF53448">
    <property type="entry name" value="Nucleotide-diphospho-sugar transferases"/>
    <property type="match status" value="1"/>
</dbReference>
<dbReference type="RefSeq" id="WP_066437048.1">
    <property type="nucleotide sequence ID" value="NZ_LZRN01000040.1"/>
</dbReference>
<dbReference type="CDD" id="cd06433">
    <property type="entry name" value="GT_2_WfgS_like"/>
    <property type="match status" value="1"/>
</dbReference>
<dbReference type="PANTHER" id="PTHR22916">
    <property type="entry name" value="GLYCOSYLTRANSFERASE"/>
    <property type="match status" value="1"/>
</dbReference>
<evidence type="ECO:0000313" key="3">
    <source>
        <dbReference type="Proteomes" id="UP000248987"/>
    </source>
</evidence>
<organism evidence="2 3">
    <name type="scientific">Gelidibacter algens</name>
    <dbReference type="NCBI Taxonomy" id="49280"/>
    <lineage>
        <taxon>Bacteria</taxon>
        <taxon>Pseudomonadati</taxon>
        <taxon>Bacteroidota</taxon>
        <taxon>Flavobacteriia</taxon>
        <taxon>Flavobacteriales</taxon>
        <taxon>Flavobacteriaceae</taxon>
        <taxon>Gelidibacter</taxon>
    </lineage>
</organism>
<dbReference type="InterPro" id="IPR001173">
    <property type="entry name" value="Glyco_trans_2-like"/>
</dbReference>
<dbReference type="Proteomes" id="UP000248987">
    <property type="component" value="Unassembled WGS sequence"/>
</dbReference>
<keyword evidence="3" id="KW-1185">Reference proteome</keyword>
<name>A0A1A7QXE6_9FLAO</name>
<accession>A0A1A7QXE6</accession>
<evidence type="ECO:0000259" key="1">
    <source>
        <dbReference type="Pfam" id="PF00535"/>
    </source>
</evidence>
<dbReference type="EMBL" id="QLLQ01000006">
    <property type="protein sequence ID" value="RAJ24367.1"/>
    <property type="molecule type" value="Genomic_DNA"/>
</dbReference>
<keyword evidence="2" id="KW-0808">Transferase</keyword>
<dbReference type="Pfam" id="PF00535">
    <property type="entry name" value="Glycos_transf_2"/>
    <property type="match status" value="1"/>
</dbReference>
<evidence type="ECO:0000313" key="2">
    <source>
        <dbReference type="EMBL" id="RAJ24367.1"/>
    </source>
</evidence>
<dbReference type="InterPro" id="IPR029044">
    <property type="entry name" value="Nucleotide-diphossugar_trans"/>
</dbReference>
<dbReference type="STRING" id="49280.A9996_15365"/>
<dbReference type="Gene3D" id="3.90.550.10">
    <property type="entry name" value="Spore Coat Polysaccharide Biosynthesis Protein SpsA, Chain A"/>
    <property type="match status" value="1"/>
</dbReference>
<sequence>MNTSLPLVSIITVVYNGENYLQQTIDSVKNQTYKNIEYIIIDGGSTDNTINIIKKNQDHISYWISESDKGLYDAMNKGVKIAKGELIGTINSDDWYELDAVELVVNLYLKDPSAKVIHGNRYDVNQDNTRKEYIYNPSIFKLKYLSMTFSHPSMFVTKELYKKYSYNIALTSYADYQFSLTAFLSGNKFVHINKPIVNFRVGGISGQLSLREELDQGFVARKNAGMNIFENVFALFTRILKKTIFS</sequence>
<gene>
    <name evidence="2" type="ORF">LX77_01919</name>
</gene>
<dbReference type="PANTHER" id="PTHR22916:SF3">
    <property type="entry name" value="UDP-GLCNAC:BETAGAL BETA-1,3-N-ACETYLGLUCOSAMINYLTRANSFERASE-LIKE PROTEIN 1"/>
    <property type="match status" value="1"/>
</dbReference>
<protein>
    <submittedName>
        <fullName evidence="2">Glycosyl transferase family 2</fullName>
    </submittedName>
</protein>
<dbReference type="AlphaFoldDB" id="A0A1A7QXE6"/>
<proteinExistence type="predicted"/>
<reference evidence="2 3" key="1">
    <citation type="submission" date="2018-06" db="EMBL/GenBank/DDBJ databases">
        <title>Genomic Encyclopedia of Archaeal and Bacterial Type Strains, Phase II (KMG-II): from individual species to whole genera.</title>
        <authorList>
            <person name="Goeker M."/>
        </authorList>
    </citation>
    <scope>NUCLEOTIDE SEQUENCE [LARGE SCALE GENOMIC DNA]</scope>
    <source>
        <strain evidence="2 3">DSM 12408</strain>
    </source>
</reference>
<dbReference type="OrthoDB" id="9788101at2"/>